<comment type="similarity">
    <text evidence="2">Belongs to the methyl-accepting chemotaxis (MCP) protein family.</text>
</comment>
<evidence type="ECO:0000313" key="7">
    <source>
        <dbReference type="Proteomes" id="UP000066042"/>
    </source>
</evidence>
<evidence type="ECO:0000256" key="3">
    <source>
        <dbReference type="PROSITE-ProRule" id="PRU00284"/>
    </source>
</evidence>
<sequence>MNHMEGEAVGALLYPPLLVSTAFIARYNMYFGILTGLAVSVLLINLLRRDQKRSELQTERVNVKNHNPKRNTHSDHKTDIKRAEIQHLLNELFEDINSIEASLREMRESMPDETKIDEFLEKLETEKIKIAELSDYIQTISVAIEEMNTQAQRISEFAIESVNMAEKGKEISDKAALKVMKISQSSELMEDAIKILSEYSTKITDIINVISAISGQTNLLALNAAIEAARAGEAGRGFAVVAQEIRKLAEESKQAASQIRDLIGEMKENMQKVVVVIEENTKLTNEIKESIQELISAFDDIARRAHETADMISELSQTIDHQAQSTQMLVENIEFITSQSSEVSNLADEIFQGIKTLEDKGKDVEVKTIKIKEKLNELRSTISLEV</sequence>
<dbReference type="InterPro" id="IPR004090">
    <property type="entry name" value="Chemotax_Me-accpt_rcpt"/>
</dbReference>
<gene>
    <name evidence="6" type="ORF">TBCH5v1_1432</name>
</gene>
<evidence type="ECO:0000256" key="1">
    <source>
        <dbReference type="ARBA" id="ARBA00023224"/>
    </source>
</evidence>
<evidence type="ECO:0000256" key="4">
    <source>
        <dbReference type="SAM" id="Phobius"/>
    </source>
</evidence>
<evidence type="ECO:0000256" key="2">
    <source>
        <dbReference type="ARBA" id="ARBA00029447"/>
    </source>
</evidence>
<dbReference type="GO" id="GO:0006935">
    <property type="term" value="P:chemotaxis"/>
    <property type="evidence" value="ECO:0007669"/>
    <property type="project" value="InterPro"/>
</dbReference>
<feature type="transmembrane region" description="Helical" evidence="4">
    <location>
        <begin position="27"/>
        <end position="47"/>
    </location>
</feature>
<dbReference type="SMART" id="SM00283">
    <property type="entry name" value="MA"/>
    <property type="match status" value="1"/>
</dbReference>
<accession>A0A0S1XC03</accession>
<dbReference type="GO" id="GO:0004888">
    <property type="term" value="F:transmembrane signaling receptor activity"/>
    <property type="evidence" value="ECO:0007669"/>
    <property type="project" value="InterPro"/>
</dbReference>
<dbReference type="PATRIC" id="fig|55802.8.peg.1410"/>
<dbReference type="Proteomes" id="UP000066042">
    <property type="component" value="Chromosome"/>
</dbReference>
<keyword evidence="4" id="KW-0472">Membrane</keyword>
<dbReference type="AlphaFoldDB" id="A0A0S1XC03"/>
<dbReference type="Gene3D" id="1.10.287.950">
    <property type="entry name" value="Methyl-accepting chemotaxis protein"/>
    <property type="match status" value="1"/>
</dbReference>
<dbReference type="CDD" id="cd11386">
    <property type="entry name" value="MCP_signal"/>
    <property type="match status" value="1"/>
</dbReference>
<name>A0A0S1XC03_THEBA</name>
<organism evidence="6 7">
    <name type="scientific">Thermococcus barophilus</name>
    <dbReference type="NCBI Taxonomy" id="55802"/>
    <lineage>
        <taxon>Archaea</taxon>
        <taxon>Methanobacteriati</taxon>
        <taxon>Methanobacteriota</taxon>
        <taxon>Thermococci</taxon>
        <taxon>Thermococcales</taxon>
        <taxon>Thermococcaceae</taxon>
        <taxon>Thermococcus</taxon>
    </lineage>
</organism>
<evidence type="ECO:0000313" key="6">
    <source>
        <dbReference type="EMBL" id="ALM75349.1"/>
    </source>
</evidence>
<keyword evidence="1 3" id="KW-0807">Transducer</keyword>
<dbReference type="PANTHER" id="PTHR32089">
    <property type="entry name" value="METHYL-ACCEPTING CHEMOTAXIS PROTEIN MCPB"/>
    <property type="match status" value="1"/>
</dbReference>
<dbReference type="SUPFAM" id="SSF58104">
    <property type="entry name" value="Methyl-accepting chemotaxis protein (MCP) signaling domain"/>
    <property type="match status" value="1"/>
</dbReference>
<proteinExistence type="inferred from homology"/>
<dbReference type="InterPro" id="IPR004089">
    <property type="entry name" value="MCPsignal_dom"/>
</dbReference>
<dbReference type="STRING" id="55802.TBCH5v1_1432"/>
<dbReference type="PRINTS" id="PR00260">
    <property type="entry name" value="CHEMTRNSDUCR"/>
</dbReference>
<dbReference type="PROSITE" id="PS50111">
    <property type="entry name" value="CHEMOTAXIS_TRANSDUC_2"/>
    <property type="match status" value="1"/>
</dbReference>
<dbReference type="GO" id="GO:0007165">
    <property type="term" value="P:signal transduction"/>
    <property type="evidence" value="ECO:0007669"/>
    <property type="project" value="UniProtKB-KW"/>
</dbReference>
<keyword evidence="4" id="KW-1133">Transmembrane helix</keyword>
<protein>
    <submittedName>
        <fullName evidence="6">Methyl-accepting chemotaxis protein</fullName>
    </submittedName>
</protein>
<dbReference type="GO" id="GO:0016020">
    <property type="term" value="C:membrane"/>
    <property type="evidence" value="ECO:0007669"/>
    <property type="project" value="InterPro"/>
</dbReference>
<feature type="domain" description="Methyl-accepting transducer" evidence="5">
    <location>
        <begin position="116"/>
        <end position="337"/>
    </location>
</feature>
<keyword evidence="4" id="KW-0812">Transmembrane</keyword>
<reference evidence="6 7" key="1">
    <citation type="journal article" date="2016" name="Genome Announc.">
        <title>Complete genome sequence of the hyperthermophilic and piezophilic archaeon Thermococcus barophilus Ch5, capable of growth at the expense of hydrogenogenesis from carbon monoxide and formate.</title>
        <authorList>
            <person name="Oger P."/>
            <person name="Sokolova T.G."/>
            <person name="Kozhevnikova D.A."/>
            <person name="Taranov E.A."/>
            <person name="Vannier P."/>
            <person name="Lee H.S."/>
            <person name="Kwon K.K."/>
            <person name="Kang S.G."/>
            <person name="Lee J.H."/>
            <person name="Bonch-Osmolovskaya E.A."/>
            <person name="Lebedinsky A.V."/>
        </authorList>
    </citation>
    <scope>NUCLEOTIDE SEQUENCE [LARGE SCALE GENOMIC DNA]</scope>
    <source>
        <strain evidence="7">Ch5</strain>
    </source>
</reference>
<dbReference type="EMBL" id="CP013050">
    <property type="protein sequence ID" value="ALM75349.1"/>
    <property type="molecule type" value="Genomic_DNA"/>
</dbReference>
<dbReference type="Pfam" id="PF00015">
    <property type="entry name" value="MCPsignal"/>
    <property type="match status" value="1"/>
</dbReference>
<evidence type="ECO:0000259" key="5">
    <source>
        <dbReference type="PROSITE" id="PS50111"/>
    </source>
</evidence>
<dbReference type="PANTHER" id="PTHR32089:SF112">
    <property type="entry name" value="LYSOZYME-LIKE PROTEIN-RELATED"/>
    <property type="match status" value="1"/>
</dbReference>